<evidence type="ECO:0000313" key="4">
    <source>
        <dbReference type="Proteomes" id="UP000199310"/>
    </source>
</evidence>
<dbReference type="Gene3D" id="3.40.390.10">
    <property type="entry name" value="Collagenase (Catalytic Domain)"/>
    <property type="match status" value="1"/>
</dbReference>
<dbReference type="Proteomes" id="UP000199310">
    <property type="component" value="Unassembled WGS sequence"/>
</dbReference>
<keyword evidence="4" id="KW-1185">Reference proteome</keyword>
<evidence type="ECO:0000256" key="1">
    <source>
        <dbReference type="SAM" id="SignalP"/>
    </source>
</evidence>
<dbReference type="InterPro" id="IPR024079">
    <property type="entry name" value="MetalloPept_cat_dom_sf"/>
</dbReference>
<proteinExistence type="predicted"/>
<feature type="signal peptide" evidence="1">
    <location>
        <begin position="1"/>
        <end position="20"/>
    </location>
</feature>
<dbReference type="RefSeq" id="WP_089891110.1">
    <property type="nucleotide sequence ID" value="NZ_FOJG01000001.1"/>
</dbReference>
<gene>
    <name evidence="3" type="ORF">SAMN04488122_0900</name>
</gene>
<dbReference type="InterPro" id="IPR022385">
    <property type="entry name" value="Rhs_assc_core"/>
</dbReference>
<dbReference type="OrthoDB" id="976756at2"/>
<dbReference type="InterPro" id="IPR050708">
    <property type="entry name" value="T6SS_VgrG/RHS"/>
</dbReference>
<dbReference type="PANTHER" id="PTHR32305">
    <property type="match status" value="1"/>
</dbReference>
<feature type="domain" description="DUF6443" evidence="2">
    <location>
        <begin position="39"/>
        <end position="186"/>
    </location>
</feature>
<dbReference type="EMBL" id="FOJG01000001">
    <property type="protein sequence ID" value="SEW16296.1"/>
    <property type="molecule type" value="Genomic_DNA"/>
</dbReference>
<organism evidence="3 4">
    <name type="scientific">Chitinophaga arvensicola</name>
    <dbReference type="NCBI Taxonomy" id="29529"/>
    <lineage>
        <taxon>Bacteria</taxon>
        <taxon>Pseudomonadati</taxon>
        <taxon>Bacteroidota</taxon>
        <taxon>Chitinophagia</taxon>
        <taxon>Chitinophagales</taxon>
        <taxon>Chitinophagaceae</taxon>
        <taxon>Chitinophaga</taxon>
    </lineage>
</organism>
<dbReference type="InterPro" id="IPR045619">
    <property type="entry name" value="DUF6443"/>
</dbReference>
<dbReference type="PANTHER" id="PTHR32305:SF15">
    <property type="entry name" value="PROTEIN RHSA-RELATED"/>
    <property type="match status" value="1"/>
</dbReference>
<dbReference type="Pfam" id="PF20041">
    <property type="entry name" value="DUF6443"/>
    <property type="match status" value="1"/>
</dbReference>
<evidence type="ECO:0000313" key="3">
    <source>
        <dbReference type="EMBL" id="SEW16296.1"/>
    </source>
</evidence>
<keyword evidence="1" id="KW-0732">Signal</keyword>
<reference evidence="4" key="1">
    <citation type="submission" date="2016-10" db="EMBL/GenBank/DDBJ databases">
        <authorList>
            <person name="Varghese N."/>
            <person name="Submissions S."/>
        </authorList>
    </citation>
    <scope>NUCLEOTIDE SEQUENCE [LARGE SCALE GENOMIC DNA]</scope>
    <source>
        <strain evidence="4">DSM 3695</strain>
    </source>
</reference>
<feature type="chain" id="PRO_5011497960" evidence="1">
    <location>
        <begin position="21"/>
        <end position="1473"/>
    </location>
</feature>
<dbReference type="GO" id="GO:0008237">
    <property type="term" value="F:metallopeptidase activity"/>
    <property type="evidence" value="ECO:0007669"/>
    <property type="project" value="InterPro"/>
</dbReference>
<sequence length="1473" mass="162873">MRNIIRYITGLLFVSSSAFAQQPLPDAYPSGQINFVRRWETKAPIGTADSVRSAALREAKMTSIYIDGLGRPIQEVVRKGSLPFNDTAADIVKGFVYDEQGRQAIDYLHFRALDRGVGESANNGSFKRDPFQEQHQFYNARLEVGSGPNWGYNQTVYEASTLDRATAYLPAGSNWVGSGRGTVSNYWINTVSDSVRIWQVRDSTDKFGAYFTIAIYPGGSLYKNITRDEHGNQIIEYKDEMGKLILRKVQYTADADNGSGSGHLGWACTYMVYDELDRLRAVIQPEGVKLLSANSWDADALGGAITAEQMFRYEYDRKGRSIRKKDPGVAVVYLVYNQRGQMVMSQDGNLRGASTKKWRYFVYDSLGRETSMGLLNDNNNLAYHAVRAYNTLVYPTLSGATYEELTVSHYDDYNNIPAGLSSSLSVTNINSLTINQSYYTAPEYAEPLVAHAKPFGNITWSKRKVLGSSSYISTVRIYDNKGRMIQDKTINFTGASTSTTFQYNFVGKAIRCIVSSSKEAPNGLTYRLFYRYTYDDLGRVIKDEVAFNNYADNYRTLVEYAYDEIGHLKKRMLGRNATTGLPIETQLYDYNVRGWLLGMNRDFAKDSTDKSKYFGFELAYDQAATTVNGISQNFATARYNGTIGGIVWKGMGDNATRKYDYQLDRLNRLTGAAFSQFTGSSFSNTSGLDFSAGFSYDLNGNMKTATQKGWQGTSSGIIDSLLYTYRPYSNQLSSVLDRVNDTSTRMGDFRSSTEYMSALGGTKTTTAVDYEYDSNGNLAYDKNKDVTRISYNYMNLADTVFLKGKGMIIYSYDARGTKLRKKVIDSTVSPVLTTENIYVDNFVYQSSYHDPNEPTDQFENLAYFIHPDGICRHDYIKGISYDYFLKDHLGNVRMVVTDKPFTDVYPDLNLEGGSGSAEVTAQDAFYEKADGSPINVTASRVSRPGAFGDTTTNGHQVMLVRRSTGAFGAGKLLKVMGGKPGDERLHVSVQYYYTTGNANNGGANPLTSFITSFGSALLSSGGVSNALKPFAGNIASSVAADPAMGGLLNSAPNTSGGNSAPKAYLHVLFFDEQFHFDAINSVVIPVAYTPNIPGTIDLRLSNAVNVPRNGYAYIYFSNESNELVYFDNLTITHQRGPITEENHYYPYGLSIAALSTRATGLLSGNYGVNTKEKQTKEFSAGHSLEWYDYGARNFDPQIGRFNSVDPNGAKYAWSSPYAYGFCNPAQVTDPTGKDGVVTGSGSKDDPYVVTANYYYYNMSAEQQAAFKAALNEYNQDGKTRAVETKNGTVYIRFDLKAIEAKDKDDARQKAGDDLAVKDGVQLQYGNTVTVSNKPDAGDSPESLTLGHATNRDITLDEADLKKYAESKPGGDFLQISISNAIHEVGHNLGLPHGIGCIMFDASAVELKDSKGKGTGKYLHFYNAVDNDGISAMIGYFGKRYKDMTNDNLTESQRLNVKDNSRAGMITPVSKDDF</sequence>
<name>A0A1I0PPJ2_9BACT</name>
<evidence type="ECO:0000259" key="2">
    <source>
        <dbReference type="Pfam" id="PF20041"/>
    </source>
</evidence>
<accession>A0A1I0PPJ2</accession>
<dbReference type="NCBIfam" id="TIGR03696">
    <property type="entry name" value="Rhs_assc_core"/>
    <property type="match status" value="1"/>
</dbReference>
<dbReference type="Gene3D" id="2.180.10.10">
    <property type="entry name" value="RHS repeat-associated core"/>
    <property type="match status" value="2"/>
</dbReference>
<dbReference type="STRING" id="29529.SAMN04488122_0900"/>
<dbReference type="SUPFAM" id="SSF55486">
    <property type="entry name" value="Metalloproteases ('zincins'), catalytic domain"/>
    <property type="match status" value="1"/>
</dbReference>
<protein>
    <submittedName>
        <fullName evidence="3">RHS repeat-associated core domain-containing protein</fullName>
    </submittedName>
</protein>